<dbReference type="Gene3D" id="1.20.1730.10">
    <property type="entry name" value="Sodium/glucose cotransporter"/>
    <property type="match status" value="1"/>
</dbReference>
<dbReference type="EMBL" id="QOUW02000353">
    <property type="protein sequence ID" value="RIV97210.1"/>
    <property type="molecule type" value="Genomic_DNA"/>
</dbReference>
<keyword evidence="1" id="KW-0812">Transmembrane</keyword>
<keyword evidence="1" id="KW-1133">Transmembrane helix</keyword>
<feature type="transmembrane region" description="Helical" evidence="1">
    <location>
        <begin position="46"/>
        <end position="62"/>
    </location>
</feature>
<keyword evidence="1" id="KW-0472">Membrane</keyword>
<evidence type="ECO:0000313" key="2">
    <source>
        <dbReference type="EMBL" id="RIV97210.1"/>
    </source>
</evidence>
<comment type="caution">
    <text evidence="2">The sequence shown here is derived from an EMBL/GenBank/DDBJ whole genome shotgun (WGS) entry which is preliminary data.</text>
</comment>
<feature type="transmembrane region" description="Helical" evidence="1">
    <location>
        <begin position="188"/>
        <end position="211"/>
    </location>
</feature>
<feature type="transmembrane region" description="Helical" evidence="1">
    <location>
        <begin position="163"/>
        <end position="182"/>
    </location>
</feature>
<dbReference type="AlphaFoldDB" id="A0A8B3E2S0"/>
<dbReference type="InterPro" id="IPR038377">
    <property type="entry name" value="Na/Glc_symporter_sf"/>
</dbReference>
<reference evidence="2 3" key="1">
    <citation type="submission" date="2018-08" db="EMBL/GenBank/DDBJ databases">
        <title>Vibrio harveyi strains pathogenic to white snook Centropomus viridis Lockington (1877) and potential probiotic bacteria.</title>
        <authorList>
            <person name="Soto-Rodriguez S."/>
            <person name="Gomez-Gil B."/>
            <person name="Lozano-Olvera R."/>
        </authorList>
    </citation>
    <scope>NUCLEOTIDE SEQUENCE [LARGE SCALE GENOMIC DNA]</scope>
    <source>
        <strain evidence="2 3">CAIM 1508</strain>
    </source>
</reference>
<feature type="non-terminal residue" evidence="2">
    <location>
        <position position="253"/>
    </location>
</feature>
<evidence type="ECO:0000256" key="1">
    <source>
        <dbReference type="SAM" id="Phobius"/>
    </source>
</evidence>
<proteinExistence type="predicted"/>
<feature type="transmembrane region" description="Helical" evidence="1">
    <location>
        <begin position="218"/>
        <end position="236"/>
    </location>
</feature>
<organism evidence="2 3">
    <name type="scientific">Vibrio harveyi</name>
    <name type="common">Beneckea harveyi</name>
    <dbReference type="NCBI Taxonomy" id="669"/>
    <lineage>
        <taxon>Bacteria</taxon>
        <taxon>Pseudomonadati</taxon>
        <taxon>Pseudomonadota</taxon>
        <taxon>Gammaproteobacteria</taxon>
        <taxon>Vibrionales</taxon>
        <taxon>Vibrionaceae</taxon>
        <taxon>Vibrio</taxon>
    </lineage>
</organism>
<feature type="transmembrane region" description="Helical" evidence="1">
    <location>
        <begin position="83"/>
        <end position="104"/>
    </location>
</feature>
<evidence type="ECO:0000313" key="3">
    <source>
        <dbReference type="Proteomes" id="UP000253437"/>
    </source>
</evidence>
<dbReference type="Proteomes" id="UP000253437">
    <property type="component" value="Unassembled WGS sequence"/>
</dbReference>
<accession>A0A8B3E2S0</accession>
<feature type="transmembrane region" description="Helical" evidence="1">
    <location>
        <begin position="7"/>
        <end position="26"/>
    </location>
</feature>
<feature type="non-terminal residue" evidence="2">
    <location>
        <position position="1"/>
    </location>
</feature>
<gene>
    <name evidence="2" type="ORF">DS957_029535</name>
</gene>
<sequence length="253" mass="27718">ASLKTDIFQAILIIFCIITLFISMVVHPSFDLSNVLSSSPDLDNPGWILLVVALLQILSYPMHDPVMMDRGFLSDDKTTQRSFIYSFLLSFPLIFAFGLLGVFVNLASETNGSVLTDLQNVLGAPMMFIVAIVLIVSSASTLDSTYSSASKLVAIDILNKPSLTLGRIVMAGFSLGGLLLTLFGNNDIYDAVAISGTISLSLTPVIIFNLFFDKRISIRSYISNFFISFFGALTYFTEKSGYTNIFGKMHSYT</sequence>
<protein>
    <submittedName>
        <fullName evidence="2">Sodium:proline symporter</fullName>
    </submittedName>
</protein>
<feature type="transmembrane region" description="Helical" evidence="1">
    <location>
        <begin position="124"/>
        <end position="142"/>
    </location>
</feature>
<name>A0A8B3E2S0_VIBHA</name>